<sequence length="91" mass="9899">MSPHARQTGTNQVHTTRPGRRNMFVAVCVKQCFGPFVSRYCLVVGGDGGSGGSVVAIVSPRPDEDEPRECQADLIQLTKDHRGDDSDIAHY</sequence>
<keyword evidence="2" id="KW-1185">Reference proteome</keyword>
<evidence type="ECO:0000313" key="3">
    <source>
        <dbReference type="WBParaSite" id="ECPE_0001275101-mRNA-1"/>
    </source>
</evidence>
<gene>
    <name evidence="1" type="ORF">ECPE_LOCUS12715</name>
</gene>
<reference evidence="3" key="1">
    <citation type="submission" date="2016-06" db="UniProtKB">
        <authorList>
            <consortium name="WormBaseParasite"/>
        </authorList>
    </citation>
    <scope>IDENTIFICATION</scope>
</reference>
<dbReference type="WBParaSite" id="ECPE_0001275101-mRNA-1">
    <property type="protein sequence ID" value="ECPE_0001275101-mRNA-1"/>
    <property type="gene ID" value="ECPE_0001275101"/>
</dbReference>
<protein>
    <submittedName>
        <fullName evidence="1 3">Uncharacterized protein</fullName>
    </submittedName>
</protein>
<evidence type="ECO:0000313" key="2">
    <source>
        <dbReference type="Proteomes" id="UP000272942"/>
    </source>
</evidence>
<organism evidence="3">
    <name type="scientific">Echinostoma caproni</name>
    <dbReference type="NCBI Taxonomy" id="27848"/>
    <lineage>
        <taxon>Eukaryota</taxon>
        <taxon>Metazoa</taxon>
        <taxon>Spiralia</taxon>
        <taxon>Lophotrochozoa</taxon>
        <taxon>Platyhelminthes</taxon>
        <taxon>Trematoda</taxon>
        <taxon>Digenea</taxon>
        <taxon>Plagiorchiida</taxon>
        <taxon>Echinostomata</taxon>
        <taxon>Echinostomatoidea</taxon>
        <taxon>Echinostomatidae</taxon>
        <taxon>Echinostoma</taxon>
    </lineage>
</organism>
<dbReference type="Proteomes" id="UP000272942">
    <property type="component" value="Unassembled WGS sequence"/>
</dbReference>
<proteinExistence type="predicted"/>
<dbReference type="EMBL" id="UZAN01053462">
    <property type="protein sequence ID" value="VDP89987.1"/>
    <property type="molecule type" value="Genomic_DNA"/>
</dbReference>
<evidence type="ECO:0000313" key="1">
    <source>
        <dbReference type="EMBL" id="VDP89987.1"/>
    </source>
</evidence>
<accession>A0A183B0I0</accession>
<name>A0A183B0I0_9TREM</name>
<dbReference type="AlphaFoldDB" id="A0A183B0I0"/>
<reference evidence="1 2" key="2">
    <citation type="submission" date="2018-11" db="EMBL/GenBank/DDBJ databases">
        <authorList>
            <consortium name="Pathogen Informatics"/>
        </authorList>
    </citation>
    <scope>NUCLEOTIDE SEQUENCE [LARGE SCALE GENOMIC DNA]</scope>
    <source>
        <strain evidence="1 2">Egypt</strain>
    </source>
</reference>